<comment type="caution">
    <text evidence="2">The sequence shown here is derived from an EMBL/GenBank/DDBJ whole genome shotgun (WGS) entry which is preliminary data.</text>
</comment>
<reference evidence="2" key="1">
    <citation type="submission" date="2021-02" db="EMBL/GenBank/DDBJ databases">
        <authorList>
            <person name="Steward A R."/>
        </authorList>
    </citation>
    <scope>NUCLEOTIDE SEQUENCE</scope>
</reference>
<accession>A0A821T612</accession>
<keyword evidence="1" id="KW-0175">Coiled coil</keyword>
<feature type="coiled-coil region" evidence="1">
    <location>
        <begin position="297"/>
        <end position="345"/>
    </location>
</feature>
<protein>
    <submittedName>
        <fullName evidence="2">Uncharacterized protein</fullName>
    </submittedName>
</protein>
<dbReference type="AlphaFoldDB" id="A0A821T612"/>
<organism evidence="2 3">
    <name type="scientific">Pieris macdunnoughi</name>
    <dbReference type="NCBI Taxonomy" id="345717"/>
    <lineage>
        <taxon>Eukaryota</taxon>
        <taxon>Metazoa</taxon>
        <taxon>Ecdysozoa</taxon>
        <taxon>Arthropoda</taxon>
        <taxon>Hexapoda</taxon>
        <taxon>Insecta</taxon>
        <taxon>Pterygota</taxon>
        <taxon>Neoptera</taxon>
        <taxon>Endopterygota</taxon>
        <taxon>Lepidoptera</taxon>
        <taxon>Glossata</taxon>
        <taxon>Ditrysia</taxon>
        <taxon>Papilionoidea</taxon>
        <taxon>Pieridae</taxon>
        <taxon>Pierinae</taxon>
        <taxon>Pieris</taxon>
    </lineage>
</organism>
<evidence type="ECO:0000256" key="1">
    <source>
        <dbReference type="SAM" id="Coils"/>
    </source>
</evidence>
<name>A0A821T612_9NEOP</name>
<dbReference type="EMBL" id="CAJOBZ010000023">
    <property type="protein sequence ID" value="CAF4870924.1"/>
    <property type="molecule type" value="Genomic_DNA"/>
</dbReference>
<keyword evidence="3" id="KW-1185">Reference proteome</keyword>
<evidence type="ECO:0000313" key="2">
    <source>
        <dbReference type="EMBL" id="CAF4870924.1"/>
    </source>
</evidence>
<evidence type="ECO:0000313" key="3">
    <source>
        <dbReference type="Proteomes" id="UP000663880"/>
    </source>
</evidence>
<proteinExistence type="predicted"/>
<dbReference type="OrthoDB" id="7415728at2759"/>
<sequence length="499" mass="57341">MNYKSNKLQLISRNEGKIKSYDSSTDVRAWSHDLQNRDYYLRDWMRSDMPICVIPVYTVTGFLRNMTRKNHTKLTPSCQPECKSKLILESVCASCHAIRECLKNDEAFEKYFQEEELETGHWPCDKCLSALKSIKMFWRIILDKIFGINMDMEKEYNSSICSSVRSIAKSYLHEINEQTIYLRKIISAKGKYDGYEKQSDTIRFKIYSNDFVILTPKESKHKIVVVEKCVETDAPKILKDEKVSQGVTVRCKTVDYGCQTGDLNDINIHKNINNLKDNSQNTELNKVTKLDCGCETCEFKDNEIQAYKNNIDILQNQLNSHSIELAKVNKENISLKLELQQIYRNNTWSSYHNQPNFAPFQESLNNVPPPFESIDEEHNDIIPKTIDSEMIITLKNCKNEGYKNISLLQVVHKSNSAKETKECCCHEDDPIKILTKVQNTFGNIVEREMAIINEKCSKKNATIINSSYVNVESAKTQSAGSTLSLHSISSETVFVTTTD</sequence>
<dbReference type="Proteomes" id="UP000663880">
    <property type="component" value="Unassembled WGS sequence"/>
</dbReference>
<gene>
    <name evidence="2" type="ORF">PMACD_LOCUS8754</name>
</gene>